<keyword evidence="1" id="KW-0812">Transmembrane</keyword>
<dbReference type="EMBL" id="JAVDUU010000001">
    <property type="protein sequence ID" value="MDR6941037.1"/>
    <property type="molecule type" value="Genomic_DNA"/>
</dbReference>
<keyword evidence="3" id="KW-1185">Reference proteome</keyword>
<name>A0ABU1T6M3_9SPHI</name>
<sequence length="63" mass="7250">MQTALFGKAKIENKKKKNKGKESDILYFIIILLYNVFVLDAVSHLITLFTTIFASFFMNSEKS</sequence>
<feature type="transmembrane region" description="Helical" evidence="1">
    <location>
        <begin position="25"/>
        <end position="58"/>
    </location>
</feature>
<keyword evidence="1" id="KW-0472">Membrane</keyword>
<protein>
    <submittedName>
        <fullName evidence="2">Uncharacterized protein</fullName>
    </submittedName>
</protein>
<evidence type="ECO:0000256" key="1">
    <source>
        <dbReference type="SAM" id="Phobius"/>
    </source>
</evidence>
<gene>
    <name evidence="2" type="ORF">J2W55_000865</name>
</gene>
<evidence type="ECO:0000313" key="3">
    <source>
        <dbReference type="Proteomes" id="UP001247620"/>
    </source>
</evidence>
<proteinExistence type="predicted"/>
<organism evidence="2 3">
    <name type="scientific">Mucilaginibacter pocheonensis</name>
    <dbReference type="NCBI Taxonomy" id="398050"/>
    <lineage>
        <taxon>Bacteria</taxon>
        <taxon>Pseudomonadati</taxon>
        <taxon>Bacteroidota</taxon>
        <taxon>Sphingobacteriia</taxon>
        <taxon>Sphingobacteriales</taxon>
        <taxon>Sphingobacteriaceae</taxon>
        <taxon>Mucilaginibacter</taxon>
    </lineage>
</organism>
<comment type="caution">
    <text evidence="2">The sequence shown here is derived from an EMBL/GenBank/DDBJ whole genome shotgun (WGS) entry which is preliminary data.</text>
</comment>
<keyword evidence="1" id="KW-1133">Transmembrane helix</keyword>
<dbReference type="Proteomes" id="UP001247620">
    <property type="component" value="Unassembled WGS sequence"/>
</dbReference>
<reference evidence="2 3" key="1">
    <citation type="submission" date="2023-07" db="EMBL/GenBank/DDBJ databases">
        <title>Sorghum-associated microbial communities from plants grown in Nebraska, USA.</title>
        <authorList>
            <person name="Schachtman D."/>
        </authorList>
    </citation>
    <scope>NUCLEOTIDE SEQUENCE [LARGE SCALE GENOMIC DNA]</scope>
    <source>
        <strain evidence="2 3">3262</strain>
    </source>
</reference>
<accession>A0ABU1T6M3</accession>
<evidence type="ECO:0000313" key="2">
    <source>
        <dbReference type="EMBL" id="MDR6941037.1"/>
    </source>
</evidence>